<dbReference type="EMBL" id="BLXT01005442">
    <property type="protein sequence ID" value="GFO22679.1"/>
    <property type="molecule type" value="Genomic_DNA"/>
</dbReference>
<dbReference type="InterPro" id="IPR050746">
    <property type="entry name" value="DAACS"/>
</dbReference>
<evidence type="ECO:0000256" key="1">
    <source>
        <dbReference type="ARBA" id="ARBA00004141"/>
    </source>
</evidence>
<evidence type="ECO:0000256" key="4">
    <source>
        <dbReference type="ARBA" id="ARBA00022989"/>
    </source>
</evidence>
<keyword evidence="9" id="KW-1185">Reference proteome</keyword>
<keyword evidence="3 6" id="KW-0812">Transmembrane</keyword>
<evidence type="ECO:0000256" key="3">
    <source>
        <dbReference type="ARBA" id="ARBA00022692"/>
    </source>
</evidence>
<dbReference type="GO" id="GO:0015501">
    <property type="term" value="F:glutamate:sodium symporter activity"/>
    <property type="evidence" value="ECO:0007669"/>
    <property type="project" value="TreeGrafter"/>
</dbReference>
<dbReference type="GO" id="GO:0005886">
    <property type="term" value="C:plasma membrane"/>
    <property type="evidence" value="ECO:0007669"/>
    <property type="project" value="TreeGrafter"/>
</dbReference>
<dbReference type="Gene3D" id="1.10.3860.10">
    <property type="entry name" value="Sodium:dicarboxylate symporter"/>
    <property type="match status" value="1"/>
</dbReference>
<feature type="transmembrane region" description="Helical" evidence="6">
    <location>
        <begin position="65"/>
        <end position="90"/>
    </location>
</feature>
<evidence type="ECO:0000256" key="5">
    <source>
        <dbReference type="ARBA" id="ARBA00023136"/>
    </source>
</evidence>
<comment type="subcellular location">
    <subcellularLocation>
        <location evidence="1 6">Membrane</location>
        <topology evidence="1 6">Multi-pass membrane protein</topology>
    </subcellularLocation>
</comment>
<dbReference type="PRINTS" id="PR00173">
    <property type="entry name" value="EDTRNSPORT"/>
</dbReference>
<accession>A0AAV4BW87</accession>
<keyword evidence="4 6" id="KW-1133">Transmembrane helix</keyword>
<dbReference type="Pfam" id="PF00375">
    <property type="entry name" value="SDF"/>
    <property type="match status" value="1"/>
</dbReference>
<dbReference type="InterPro" id="IPR001991">
    <property type="entry name" value="Na-dicarboxylate_symporter"/>
</dbReference>
<proteinExistence type="inferred from homology"/>
<evidence type="ECO:0000313" key="9">
    <source>
        <dbReference type="Proteomes" id="UP000735302"/>
    </source>
</evidence>
<comment type="similarity">
    <text evidence="6">Belongs to the dicarboxylate/amino acid:cation symporter (DAACS) (TC 2.A.23) family.</text>
</comment>
<feature type="compositionally biased region" description="Acidic residues" evidence="7">
    <location>
        <begin position="125"/>
        <end position="138"/>
    </location>
</feature>
<reference evidence="8 9" key="1">
    <citation type="journal article" date="2021" name="Elife">
        <title>Chloroplast acquisition without the gene transfer in kleptoplastic sea slugs, Plakobranchus ocellatus.</title>
        <authorList>
            <person name="Maeda T."/>
            <person name="Takahashi S."/>
            <person name="Yoshida T."/>
            <person name="Shimamura S."/>
            <person name="Takaki Y."/>
            <person name="Nagai Y."/>
            <person name="Toyoda A."/>
            <person name="Suzuki Y."/>
            <person name="Arimoto A."/>
            <person name="Ishii H."/>
            <person name="Satoh N."/>
            <person name="Nishiyama T."/>
            <person name="Hasebe M."/>
            <person name="Maruyama T."/>
            <person name="Minagawa J."/>
            <person name="Obokata J."/>
            <person name="Shigenobu S."/>
        </authorList>
    </citation>
    <scope>NUCLEOTIDE SEQUENCE [LARGE SCALE GENOMIC DNA]</scope>
</reference>
<evidence type="ECO:0000256" key="6">
    <source>
        <dbReference type="RuleBase" id="RU361216"/>
    </source>
</evidence>
<evidence type="ECO:0000256" key="2">
    <source>
        <dbReference type="ARBA" id="ARBA00022448"/>
    </source>
</evidence>
<dbReference type="GO" id="GO:0005313">
    <property type="term" value="F:L-glutamate transmembrane transporter activity"/>
    <property type="evidence" value="ECO:0007669"/>
    <property type="project" value="TreeGrafter"/>
</dbReference>
<feature type="transmembrane region" description="Helical" evidence="6">
    <location>
        <begin position="27"/>
        <end position="45"/>
    </location>
</feature>
<feature type="compositionally biased region" description="Basic and acidic residues" evidence="7">
    <location>
        <begin position="106"/>
        <end position="124"/>
    </location>
</feature>
<dbReference type="PANTHER" id="PTHR11958:SF63">
    <property type="entry name" value="AMINO ACID TRANSPORTER"/>
    <property type="match status" value="1"/>
</dbReference>
<keyword evidence="6" id="KW-0769">Symport</keyword>
<sequence length="146" mass="16341">MQSSRIEMERTRKSADRVKSCLKENSLILLTLIGIAVGFALGLGLQKLDSSPDLLQWTGLPGELFLRGLKATIVPIVVCMVITGEGGGVIKVSQYKKDKNFLEGKTEKQNRIKSESGEERGKKEEEEEDDEKEKDEEEEKKKSEGR</sequence>
<evidence type="ECO:0000313" key="8">
    <source>
        <dbReference type="EMBL" id="GFO22679.1"/>
    </source>
</evidence>
<organism evidence="8 9">
    <name type="scientific">Plakobranchus ocellatus</name>
    <dbReference type="NCBI Taxonomy" id="259542"/>
    <lineage>
        <taxon>Eukaryota</taxon>
        <taxon>Metazoa</taxon>
        <taxon>Spiralia</taxon>
        <taxon>Lophotrochozoa</taxon>
        <taxon>Mollusca</taxon>
        <taxon>Gastropoda</taxon>
        <taxon>Heterobranchia</taxon>
        <taxon>Euthyneura</taxon>
        <taxon>Panpulmonata</taxon>
        <taxon>Sacoglossa</taxon>
        <taxon>Placobranchoidea</taxon>
        <taxon>Plakobranchidae</taxon>
        <taxon>Plakobranchus</taxon>
    </lineage>
</organism>
<dbReference type="AlphaFoldDB" id="A0AAV4BW87"/>
<dbReference type="PANTHER" id="PTHR11958">
    <property type="entry name" value="SODIUM/DICARBOXYLATE SYMPORTER-RELATED"/>
    <property type="match status" value="1"/>
</dbReference>
<dbReference type="GO" id="GO:0015175">
    <property type="term" value="F:neutral L-amino acid transmembrane transporter activity"/>
    <property type="evidence" value="ECO:0007669"/>
    <property type="project" value="TreeGrafter"/>
</dbReference>
<comment type="caution">
    <text evidence="6">Lacks conserved residue(s) required for the propagation of feature annotation.</text>
</comment>
<keyword evidence="5 6" id="KW-0472">Membrane</keyword>
<evidence type="ECO:0000256" key="7">
    <source>
        <dbReference type="SAM" id="MobiDB-lite"/>
    </source>
</evidence>
<keyword evidence="2 6" id="KW-0813">Transport</keyword>
<dbReference type="InterPro" id="IPR036458">
    <property type="entry name" value="Na:dicarbo_symporter_sf"/>
</dbReference>
<gene>
    <name evidence="8" type="ORF">PoB_004918400</name>
</gene>
<protein>
    <recommendedName>
        <fullName evidence="6">Amino acid transporter</fullName>
    </recommendedName>
</protein>
<dbReference type="Proteomes" id="UP000735302">
    <property type="component" value="Unassembled WGS sequence"/>
</dbReference>
<comment type="caution">
    <text evidence="8">The sequence shown here is derived from an EMBL/GenBank/DDBJ whole genome shotgun (WGS) entry which is preliminary data.</text>
</comment>
<dbReference type="SUPFAM" id="SSF118215">
    <property type="entry name" value="Proton glutamate symport protein"/>
    <property type="match status" value="1"/>
</dbReference>
<name>A0AAV4BW87_9GAST</name>
<feature type="region of interest" description="Disordered" evidence="7">
    <location>
        <begin position="106"/>
        <end position="146"/>
    </location>
</feature>